<accession>A0AAX1N390</accession>
<reference evidence="2 3" key="1">
    <citation type="submission" date="2021-05" db="EMBL/GenBank/DDBJ databases">
        <title>Comparative genomic studies on the polysaccharide-degrading batcterial strains of the Flammeovirga genus.</title>
        <authorList>
            <person name="Zewei F."/>
            <person name="Zheng Z."/>
            <person name="Yu L."/>
            <person name="Ruyue G."/>
            <person name="Yanhong M."/>
            <person name="Yuanyuan C."/>
            <person name="Jingyan G."/>
            <person name="Wenjun H."/>
        </authorList>
    </citation>
    <scope>NUCLEOTIDE SEQUENCE [LARGE SCALE GENOMIC DNA]</scope>
    <source>
        <strain evidence="2 3">NBRC:100898</strain>
    </source>
</reference>
<keyword evidence="3" id="KW-1185">Reference proteome</keyword>
<dbReference type="EMBL" id="CP076132">
    <property type="protein sequence ID" value="QWG01776.1"/>
    <property type="molecule type" value="Genomic_DNA"/>
</dbReference>
<keyword evidence="1" id="KW-0812">Transmembrane</keyword>
<dbReference type="AlphaFoldDB" id="A0AAX1N390"/>
<proteinExistence type="predicted"/>
<protein>
    <submittedName>
        <fullName evidence="2">Uncharacterized protein</fullName>
    </submittedName>
</protein>
<dbReference type="RefSeq" id="WP_183363996.1">
    <property type="nucleotide sequence ID" value="NZ_CP076132.1"/>
</dbReference>
<organism evidence="2 3">
    <name type="scientific">Flammeovirga yaeyamensis</name>
    <dbReference type="NCBI Taxonomy" id="367791"/>
    <lineage>
        <taxon>Bacteria</taxon>
        <taxon>Pseudomonadati</taxon>
        <taxon>Bacteroidota</taxon>
        <taxon>Cytophagia</taxon>
        <taxon>Cytophagales</taxon>
        <taxon>Flammeovirgaceae</taxon>
        <taxon>Flammeovirga</taxon>
    </lineage>
</organism>
<gene>
    <name evidence="2" type="ORF">KMW28_19365</name>
</gene>
<sequence>MFKLLTHRQFDFTTRYYDAEREEREARHKALYDKYEKEEKEKTVKSIQDSIDFSAVRNRRTERKPVIIRALLIAGMFALLYFVLK</sequence>
<feature type="transmembrane region" description="Helical" evidence="1">
    <location>
        <begin position="66"/>
        <end position="84"/>
    </location>
</feature>
<evidence type="ECO:0000313" key="2">
    <source>
        <dbReference type="EMBL" id="QWG01776.1"/>
    </source>
</evidence>
<dbReference type="KEGG" id="fya:KMW28_19365"/>
<keyword evidence="1" id="KW-1133">Transmembrane helix</keyword>
<evidence type="ECO:0000256" key="1">
    <source>
        <dbReference type="SAM" id="Phobius"/>
    </source>
</evidence>
<keyword evidence="1" id="KW-0472">Membrane</keyword>
<name>A0AAX1N390_9BACT</name>
<evidence type="ECO:0000313" key="3">
    <source>
        <dbReference type="Proteomes" id="UP000678679"/>
    </source>
</evidence>
<dbReference type="Proteomes" id="UP000678679">
    <property type="component" value="Chromosome 1"/>
</dbReference>